<evidence type="ECO:0000313" key="2">
    <source>
        <dbReference type="EMBL" id="KAL2858236.1"/>
    </source>
</evidence>
<protein>
    <recommendedName>
        <fullName evidence="4">Actin</fullName>
    </recommendedName>
</protein>
<name>A0ABR4L1C2_9EURO</name>
<accession>A0ABR4L1C2</accession>
<evidence type="ECO:0000313" key="3">
    <source>
        <dbReference type="Proteomes" id="UP001610444"/>
    </source>
</evidence>
<dbReference type="RefSeq" id="XP_070903405.1">
    <property type="nucleotide sequence ID" value="XM_071038819.1"/>
</dbReference>
<keyword evidence="3" id="KW-1185">Reference proteome</keyword>
<dbReference type="Proteomes" id="UP001610444">
    <property type="component" value="Unassembled WGS sequence"/>
</dbReference>
<evidence type="ECO:0008006" key="4">
    <source>
        <dbReference type="Google" id="ProtNLM"/>
    </source>
</evidence>
<sequence>MLGIRLLPQPSKCSKSESGRDMLDLTAPHGIPPPLPARHKLFSSPSKPTGERHLHA</sequence>
<comment type="caution">
    <text evidence="2">The sequence shown here is derived from an EMBL/GenBank/DDBJ whole genome shotgun (WGS) entry which is preliminary data.</text>
</comment>
<evidence type="ECO:0000256" key="1">
    <source>
        <dbReference type="SAM" id="MobiDB-lite"/>
    </source>
</evidence>
<gene>
    <name evidence="2" type="ORF">BJX68DRAFT_228195</name>
</gene>
<dbReference type="EMBL" id="JBFXLR010000005">
    <property type="protein sequence ID" value="KAL2858236.1"/>
    <property type="molecule type" value="Genomic_DNA"/>
</dbReference>
<proteinExistence type="predicted"/>
<dbReference type="GeneID" id="98153983"/>
<reference evidence="2 3" key="1">
    <citation type="submission" date="2024-07" db="EMBL/GenBank/DDBJ databases">
        <title>Section-level genome sequencing and comparative genomics of Aspergillus sections Usti and Cavernicolus.</title>
        <authorList>
            <consortium name="Lawrence Berkeley National Laboratory"/>
            <person name="Nybo J.L."/>
            <person name="Vesth T.C."/>
            <person name="Theobald S."/>
            <person name="Frisvad J.C."/>
            <person name="Larsen T.O."/>
            <person name="Kjaerboelling I."/>
            <person name="Rothschild-Mancinelli K."/>
            <person name="Lyhne E.K."/>
            <person name="Kogle M.E."/>
            <person name="Barry K."/>
            <person name="Clum A."/>
            <person name="Na H."/>
            <person name="Ledsgaard L."/>
            <person name="Lin J."/>
            <person name="Lipzen A."/>
            <person name="Kuo A."/>
            <person name="Riley R."/>
            <person name="Mondo S."/>
            <person name="LaButti K."/>
            <person name="Haridas S."/>
            <person name="Pangalinan J."/>
            <person name="Salamov A.A."/>
            <person name="Simmons B.A."/>
            <person name="Magnuson J.K."/>
            <person name="Chen J."/>
            <person name="Drula E."/>
            <person name="Henrissat B."/>
            <person name="Wiebenga A."/>
            <person name="Lubbers R.J."/>
            <person name="Gomes A.C."/>
            <person name="Macurrencykelacurrency M.R."/>
            <person name="Stajich J."/>
            <person name="Grigoriev I.V."/>
            <person name="Mortensen U.H."/>
            <person name="De vries R.P."/>
            <person name="Baker S.E."/>
            <person name="Andersen M.R."/>
        </authorList>
    </citation>
    <scope>NUCLEOTIDE SEQUENCE [LARGE SCALE GENOMIC DNA]</scope>
    <source>
        <strain evidence="2 3">CBS 756.74</strain>
    </source>
</reference>
<feature type="region of interest" description="Disordered" evidence="1">
    <location>
        <begin position="1"/>
        <end position="56"/>
    </location>
</feature>
<organism evidence="2 3">
    <name type="scientific">Aspergillus pseudodeflectus</name>
    <dbReference type="NCBI Taxonomy" id="176178"/>
    <lineage>
        <taxon>Eukaryota</taxon>
        <taxon>Fungi</taxon>
        <taxon>Dikarya</taxon>
        <taxon>Ascomycota</taxon>
        <taxon>Pezizomycotina</taxon>
        <taxon>Eurotiomycetes</taxon>
        <taxon>Eurotiomycetidae</taxon>
        <taxon>Eurotiales</taxon>
        <taxon>Aspergillaceae</taxon>
        <taxon>Aspergillus</taxon>
        <taxon>Aspergillus subgen. Nidulantes</taxon>
    </lineage>
</organism>
<feature type="compositionally biased region" description="Basic and acidic residues" evidence="1">
    <location>
        <begin position="14"/>
        <end position="23"/>
    </location>
</feature>